<accession>A0A7E6EKC7</accession>
<dbReference type="GO" id="GO:0008195">
    <property type="term" value="F:phosphatidate phosphatase activity"/>
    <property type="evidence" value="ECO:0007669"/>
    <property type="project" value="TreeGrafter"/>
</dbReference>
<feature type="compositionally biased region" description="Polar residues" evidence="1">
    <location>
        <begin position="130"/>
        <end position="140"/>
    </location>
</feature>
<feature type="domain" description="Lipin N-terminal" evidence="2">
    <location>
        <begin position="3"/>
        <end position="99"/>
    </location>
</feature>
<feature type="compositionally biased region" description="Low complexity" evidence="1">
    <location>
        <begin position="141"/>
        <end position="157"/>
    </location>
</feature>
<evidence type="ECO:0000259" key="2">
    <source>
        <dbReference type="Pfam" id="PF04571"/>
    </source>
</evidence>
<sequence length="447" mass="49478">MSRLLNKIFGFYKDINPATLTGSIDVIIIQHEDDTYSCSPFHVRFGKIGVLHAREKVVDITINGKPSDLHMKLGEAGEAFFVQEVDEPTEFPPYLATSPIQSNGAELMEQGLKTLLQSSERQTDQDSHNLTDISVSPLGQTSTTSGPESSPEGGTSESEGHGLTRKRKKRKNMRRKTVTKSANVDKKLRREEDIFEMEDVSTDEDCLGLNQSLKDITIEDKMNRTDNWASMQYQFSHPFSDSEALVHVDPHEENIKETKSDTEMERSPTEVLSGDEPTWEWGDLPKLSESGGTASPGANTITADAKRGEEAAGGIFGFMSSKPKSQTSDKPEGIYLDEINKLDDPEIAKYFPKSPVGEFIPMTYFMYVTFTSLPLSEKREESKDGKDGDAGADEEGHPHLVDAQEENSSERPAREVNPGADDPTGSKSHGHGDERTKKGRKTEAKTQ</sequence>
<reference evidence="4" key="1">
    <citation type="submission" date="2025-08" db="UniProtKB">
        <authorList>
            <consortium name="RefSeq"/>
        </authorList>
    </citation>
    <scope>IDENTIFICATION</scope>
</reference>
<dbReference type="Pfam" id="PF04571">
    <property type="entry name" value="Lipin_N"/>
    <property type="match status" value="1"/>
</dbReference>
<feature type="compositionally biased region" description="Basic and acidic residues" evidence="1">
    <location>
        <begin position="256"/>
        <end position="268"/>
    </location>
</feature>
<organism evidence="3 4">
    <name type="scientific">Octopus sinensis</name>
    <name type="common">East Asian common octopus</name>
    <dbReference type="NCBI Taxonomy" id="2607531"/>
    <lineage>
        <taxon>Eukaryota</taxon>
        <taxon>Metazoa</taxon>
        <taxon>Spiralia</taxon>
        <taxon>Lophotrochozoa</taxon>
        <taxon>Mollusca</taxon>
        <taxon>Cephalopoda</taxon>
        <taxon>Coleoidea</taxon>
        <taxon>Octopodiformes</taxon>
        <taxon>Octopoda</taxon>
        <taxon>Incirrata</taxon>
        <taxon>Octopodidae</taxon>
        <taxon>Octopus</taxon>
    </lineage>
</organism>
<dbReference type="Proteomes" id="UP000515154">
    <property type="component" value="Unplaced"/>
</dbReference>
<dbReference type="InterPro" id="IPR026058">
    <property type="entry name" value="LIPIN"/>
</dbReference>
<dbReference type="RefSeq" id="XP_036355764.1">
    <property type="nucleotide sequence ID" value="XM_036499871.1"/>
</dbReference>
<feature type="region of interest" description="Disordered" evidence="1">
    <location>
        <begin position="377"/>
        <end position="447"/>
    </location>
</feature>
<proteinExistence type="predicted"/>
<protein>
    <submittedName>
        <fullName evidence="4">Phosphatidate phosphatase LPIN3</fullName>
    </submittedName>
</protein>
<feature type="compositionally biased region" description="Basic and acidic residues" evidence="1">
    <location>
        <begin position="430"/>
        <end position="447"/>
    </location>
</feature>
<dbReference type="PANTHER" id="PTHR12181:SF12">
    <property type="entry name" value="PHOSPHATIDATE PHOSPHATASE"/>
    <property type="match status" value="1"/>
</dbReference>
<dbReference type="InterPro" id="IPR007651">
    <property type="entry name" value="Lipin_N"/>
</dbReference>
<evidence type="ECO:0000313" key="4">
    <source>
        <dbReference type="RefSeq" id="XP_036355764.1"/>
    </source>
</evidence>
<dbReference type="AlphaFoldDB" id="A0A7E6EKC7"/>
<keyword evidence="3" id="KW-1185">Reference proteome</keyword>
<evidence type="ECO:0000256" key="1">
    <source>
        <dbReference type="SAM" id="MobiDB-lite"/>
    </source>
</evidence>
<feature type="region of interest" description="Disordered" evidence="1">
    <location>
        <begin position="118"/>
        <end position="184"/>
    </location>
</feature>
<name>A0A7E6EKC7_9MOLL</name>
<feature type="region of interest" description="Disordered" evidence="1">
    <location>
        <begin position="256"/>
        <end position="280"/>
    </location>
</feature>
<feature type="compositionally biased region" description="Basic and acidic residues" evidence="1">
    <location>
        <begin position="377"/>
        <end position="414"/>
    </location>
</feature>
<evidence type="ECO:0000313" key="3">
    <source>
        <dbReference type="Proteomes" id="UP000515154"/>
    </source>
</evidence>
<gene>
    <name evidence="4" type="primary">LOC115230940</name>
</gene>
<dbReference type="PANTHER" id="PTHR12181">
    <property type="entry name" value="LIPIN"/>
    <property type="match status" value="1"/>
</dbReference>
<feature type="compositionally biased region" description="Basic residues" evidence="1">
    <location>
        <begin position="163"/>
        <end position="178"/>
    </location>
</feature>
<dbReference type="KEGG" id="osn:115230940"/>
<feature type="non-terminal residue" evidence="4">
    <location>
        <position position="447"/>
    </location>
</feature>